<dbReference type="Proteomes" id="UP001060085">
    <property type="component" value="Linkage Group LG01"/>
</dbReference>
<organism evidence="1 2">
    <name type="scientific">Catharanthus roseus</name>
    <name type="common">Madagascar periwinkle</name>
    <name type="synonym">Vinca rosea</name>
    <dbReference type="NCBI Taxonomy" id="4058"/>
    <lineage>
        <taxon>Eukaryota</taxon>
        <taxon>Viridiplantae</taxon>
        <taxon>Streptophyta</taxon>
        <taxon>Embryophyta</taxon>
        <taxon>Tracheophyta</taxon>
        <taxon>Spermatophyta</taxon>
        <taxon>Magnoliopsida</taxon>
        <taxon>eudicotyledons</taxon>
        <taxon>Gunneridae</taxon>
        <taxon>Pentapetalae</taxon>
        <taxon>asterids</taxon>
        <taxon>lamiids</taxon>
        <taxon>Gentianales</taxon>
        <taxon>Apocynaceae</taxon>
        <taxon>Rauvolfioideae</taxon>
        <taxon>Vinceae</taxon>
        <taxon>Catharanthinae</taxon>
        <taxon>Catharanthus</taxon>
    </lineage>
</organism>
<evidence type="ECO:0000313" key="2">
    <source>
        <dbReference type="Proteomes" id="UP001060085"/>
    </source>
</evidence>
<name>A0ACC0CHA8_CATRO</name>
<evidence type="ECO:0000313" key="1">
    <source>
        <dbReference type="EMBL" id="KAI5684198.1"/>
    </source>
</evidence>
<proteinExistence type="predicted"/>
<keyword evidence="2" id="KW-1185">Reference proteome</keyword>
<sequence length="142" mass="15991">MEMMCGRSFRHEGSSLRKKIGRSNSSLLDSEFLDTEITKLAAYERLSSSSMRLTANADDFSGGNGNSSRRNKVRVWSSLMKKAFSFRKRVGDGEEDVCRGEGMMKPAAKAPEVMVVTVAAEKKIKKSAWFPDPHRRWPVQGW</sequence>
<gene>
    <name evidence="1" type="ORF">M9H77_05426</name>
</gene>
<reference evidence="2" key="1">
    <citation type="journal article" date="2023" name="Nat. Plants">
        <title>Single-cell RNA sequencing provides a high-resolution roadmap for understanding the multicellular compartmentation of specialized metabolism.</title>
        <authorList>
            <person name="Sun S."/>
            <person name="Shen X."/>
            <person name="Li Y."/>
            <person name="Li Y."/>
            <person name="Wang S."/>
            <person name="Li R."/>
            <person name="Zhang H."/>
            <person name="Shen G."/>
            <person name="Guo B."/>
            <person name="Wei J."/>
            <person name="Xu J."/>
            <person name="St-Pierre B."/>
            <person name="Chen S."/>
            <person name="Sun C."/>
        </authorList>
    </citation>
    <scope>NUCLEOTIDE SEQUENCE [LARGE SCALE GENOMIC DNA]</scope>
</reference>
<dbReference type="EMBL" id="CM044701">
    <property type="protein sequence ID" value="KAI5684198.1"/>
    <property type="molecule type" value="Genomic_DNA"/>
</dbReference>
<comment type="caution">
    <text evidence="1">The sequence shown here is derived from an EMBL/GenBank/DDBJ whole genome shotgun (WGS) entry which is preliminary data.</text>
</comment>
<protein>
    <submittedName>
        <fullName evidence="1">Uncharacterized protein</fullName>
    </submittedName>
</protein>
<accession>A0ACC0CHA8</accession>